<evidence type="ECO:0000256" key="5">
    <source>
        <dbReference type="ARBA" id="ARBA00023136"/>
    </source>
</evidence>
<dbReference type="Pfam" id="PF07690">
    <property type="entry name" value="MFS_1"/>
    <property type="match status" value="1"/>
</dbReference>
<dbReference type="CDD" id="cd17370">
    <property type="entry name" value="MFS_MJ1317_like"/>
    <property type="match status" value="1"/>
</dbReference>
<dbReference type="InterPro" id="IPR011701">
    <property type="entry name" value="MFS"/>
</dbReference>
<dbReference type="InterPro" id="IPR052425">
    <property type="entry name" value="Uncharacterized_MFS-type"/>
</dbReference>
<feature type="domain" description="Major facilitator superfamily (MFS) profile" evidence="7">
    <location>
        <begin position="19"/>
        <end position="396"/>
    </location>
</feature>
<accession>A0ABX9WC03</accession>
<feature type="transmembrane region" description="Helical" evidence="6">
    <location>
        <begin position="178"/>
        <end position="198"/>
    </location>
</feature>
<feature type="transmembrane region" description="Helical" evidence="6">
    <location>
        <begin position="373"/>
        <end position="391"/>
    </location>
</feature>
<dbReference type="InterPro" id="IPR020846">
    <property type="entry name" value="MFS_dom"/>
</dbReference>
<reference evidence="8 9" key="1">
    <citation type="submission" date="2018-11" db="EMBL/GenBank/DDBJ databases">
        <title>Micromonospora sp. PPF5-17, a new actinomycetes isolated from a hot spring soil.</title>
        <authorList>
            <person name="Thawai C."/>
        </authorList>
    </citation>
    <scope>NUCLEOTIDE SEQUENCE [LARGE SCALE GENOMIC DNA]</scope>
    <source>
        <strain evidence="8 9">PPF5-17</strain>
    </source>
</reference>
<dbReference type="Gene3D" id="1.20.1250.20">
    <property type="entry name" value="MFS general substrate transporter like domains"/>
    <property type="match status" value="2"/>
</dbReference>
<name>A0ABX9WC03_9ACTN</name>
<dbReference type="EMBL" id="RJLN01000063">
    <property type="protein sequence ID" value="RNL95820.1"/>
    <property type="molecule type" value="Genomic_DNA"/>
</dbReference>
<keyword evidence="9" id="KW-1185">Reference proteome</keyword>
<comment type="caution">
    <text evidence="8">The sequence shown here is derived from an EMBL/GenBank/DDBJ whole genome shotgun (WGS) entry which is preliminary data.</text>
</comment>
<keyword evidence="5 6" id="KW-0472">Membrane</keyword>
<evidence type="ECO:0000256" key="2">
    <source>
        <dbReference type="ARBA" id="ARBA00022475"/>
    </source>
</evidence>
<keyword evidence="4 6" id="KW-1133">Transmembrane helix</keyword>
<evidence type="ECO:0000313" key="8">
    <source>
        <dbReference type="EMBL" id="RNL95820.1"/>
    </source>
</evidence>
<feature type="transmembrane region" description="Helical" evidence="6">
    <location>
        <begin position="309"/>
        <end position="332"/>
    </location>
</feature>
<dbReference type="Proteomes" id="UP000280698">
    <property type="component" value="Unassembled WGS sequence"/>
</dbReference>
<gene>
    <name evidence="8" type="ORF">EFE23_19970</name>
</gene>
<evidence type="ECO:0000256" key="1">
    <source>
        <dbReference type="ARBA" id="ARBA00004651"/>
    </source>
</evidence>
<feature type="transmembrane region" description="Helical" evidence="6">
    <location>
        <begin position="219"/>
        <end position="237"/>
    </location>
</feature>
<feature type="transmembrane region" description="Helical" evidence="6">
    <location>
        <begin position="153"/>
        <end position="172"/>
    </location>
</feature>
<dbReference type="SUPFAM" id="SSF103473">
    <property type="entry name" value="MFS general substrate transporter"/>
    <property type="match status" value="1"/>
</dbReference>
<dbReference type="RefSeq" id="WP_123242465.1">
    <property type="nucleotide sequence ID" value="NZ_JAAHBY010000063.1"/>
</dbReference>
<comment type="subcellular location">
    <subcellularLocation>
        <location evidence="1">Cell membrane</location>
        <topology evidence="1">Multi-pass membrane protein</topology>
    </subcellularLocation>
</comment>
<evidence type="ECO:0000259" key="7">
    <source>
        <dbReference type="PROSITE" id="PS50850"/>
    </source>
</evidence>
<dbReference type="PANTHER" id="PTHR42688:SF1">
    <property type="entry name" value="BLR5212 PROTEIN"/>
    <property type="match status" value="1"/>
</dbReference>
<dbReference type="PROSITE" id="PS50850">
    <property type="entry name" value="MFS"/>
    <property type="match status" value="1"/>
</dbReference>
<sequence>MSGDDPRRVAAAAGSRRAALRFVLLIGVVSMFSDMAHEGARGITGPFLATLGASAATVAIVAGFGELLGYALRFVFGYAADRTGRYWPITLFGYVVQMAVVPMLALAGSWQVAAVLIIAERTGRAIRNPARDAMLAHATGELGRGWVFGVREALDAFGAMLGPLLVAAAIWWRGGYRVGFAVLLVPAVLTLVVLLLTWRWYPVPARLEVTEGLPEGTGLPVAFWTYLAAMGLIAMGYADYPLIAYHFGAARVLSPHLIPVLYAAAMATEAVGALVLGRLFDRIGLLTVVAATVLTAMFAPLVFLGGPVLAVAGVVLWGVGMAAQESVVKAAITGMVPATRRASAYGLFDTGFGVLWFLGSVVLGLLYQWSLPALVAFSVVVQLAAIPLLLLTRRRLPRQARPAPAGG</sequence>
<evidence type="ECO:0000313" key="9">
    <source>
        <dbReference type="Proteomes" id="UP000280698"/>
    </source>
</evidence>
<dbReference type="PANTHER" id="PTHR42688">
    <property type="entry name" value="CONSERVED PROTEIN"/>
    <property type="match status" value="1"/>
</dbReference>
<evidence type="ECO:0000256" key="4">
    <source>
        <dbReference type="ARBA" id="ARBA00022989"/>
    </source>
</evidence>
<protein>
    <submittedName>
        <fullName evidence="8">MFS transporter</fullName>
    </submittedName>
</protein>
<feature type="transmembrane region" description="Helical" evidence="6">
    <location>
        <begin position="91"/>
        <end position="119"/>
    </location>
</feature>
<feature type="transmembrane region" description="Helical" evidence="6">
    <location>
        <begin position="48"/>
        <end position="71"/>
    </location>
</feature>
<feature type="transmembrane region" description="Helical" evidence="6">
    <location>
        <begin position="257"/>
        <end position="276"/>
    </location>
</feature>
<feature type="transmembrane region" description="Helical" evidence="6">
    <location>
        <begin position="344"/>
        <end position="367"/>
    </location>
</feature>
<organism evidence="8 9">
    <name type="scientific">Micromonospora solifontis</name>
    <dbReference type="NCBI Taxonomy" id="2487138"/>
    <lineage>
        <taxon>Bacteria</taxon>
        <taxon>Bacillati</taxon>
        <taxon>Actinomycetota</taxon>
        <taxon>Actinomycetes</taxon>
        <taxon>Micromonosporales</taxon>
        <taxon>Micromonosporaceae</taxon>
        <taxon>Micromonospora</taxon>
    </lineage>
</organism>
<keyword evidence="2" id="KW-1003">Cell membrane</keyword>
<evidence type="ECO:0000256" key="6">
    <source>
        <dbReference type="SAM" id="Phobius"/>
    </source>
</evidence>
<dbReference type="InterPro" id="IPR036259">
    <property type="entry name" value="MFS_trans_sf"/>
</dbReference>
<feature type="transmembrane region" description="Helical" evidence="6">
    <location>
        <begin position="18"/>
        <end position="36"/>
    </location>
</feature>
<proteinExistence type="predicted"/>
<evidence type="ECO:0000256" key="3">
    <source>
        <dbReference type="ARBA" id="ARBA00022692"/>
    </source>
</evidence>
<keyword evidence="3 6" id="KW-0812">Transmembrane</keyword>